<dbReference type="Pfam" id="PF07686">
    <property type="entry name" value="V-set"/>
    <property type="match status" value="1"/>
</dbReference>
<accession>A0A8D0GC88</accession>
<dbReference type="PANTHER" id="PTHR21462">
    <property type="entry name" value="CELL SURFACE GLYCOPROTEIN OX2 RECEPTOR PRECURSOR"/>
    <property type="match status" value="1"/>
</dbReference>
<dbReference type="GO" id="GO:0038023">
    <property type="term" value="F:signaling receptor activity"/>
    <property type="evidence" value="ECO:0007669"/>
    <property type="project" value="InterPro"/>
</dbReference>
<comment type="similarity">
    <text evidence="2">Belongs to the CD200R family.</text>
</comment>
<dbReference type="OMA" id="NERITWE"/>
<dbReference type="InterPro" id="IPR040012">
    <property type="entry name" value="CD200R"/>
</dbReference>
<dbReference type="PANTHER" id="PTHR21462:SF2">
    <property type="entry name" value="CELL SURFACE GLYCOPROTEIN CD200 RECEPTOR 2"/>
    <property type="match status" value="1"/>
</dbReference>
<evidence type="ECO:0000256" key="5">
    <source>
        <dbReference type="ARBA" id="ARBA00023136"/>
    </source>
</evidence>
<evidence type="ECO:0000313" key="13">
    <source>
        <dbReference type="Proteomes" id="UP000694392"/>
    </source>
</evidence>
<dbReference type="InterPro" id="IPR013162">
    <property type="entry name" value="CD80_C2-set"/>
</dbReference>
<dbReference type="InterPro" id="IPR003599">
    <property type="entry name" value="Ig_sub"/>
</dbReference>
<dbReference type="SUPFAM" id="SSF48726">
    <property type="entry name" value="Immunoglobulin"/>
    <property type="match status" value="2"/>
</dbReference>
<organism evidence="12 13">
    <name type="scientific">Sphenodon punctatus</name>
    <name type="common">Tuatara</name>
    <name type="synonym">Hatteria punctata</name>
    <dbReference type="NCBI Taxonomy" id="8508"/>
    <lineage>
        <taxon>Eukaryota</taxon>
        <taxon>Metazoa</taxon>
        <taxon>Chordata</taxon>
        <taxon>Craniata</taxon>
        <taxon>Vertebrata</taxon>
        <taxon>Euteleostomi</taxon>
        <taxon>Lepidosauria</taxon>
        <taxon>Sphenodontia</taxon>
        <taxon>Sphenodontidae</taxon>
        <taxon>Sphenodon</taxon>
    </lineage>
</organism>
<evidence type="ECO:0000256" key="1">
    <source>
        <dbReference type="ARBA" id="ARBA00004167"/>
    </source>
</evidence>
<keyword evidence="3 9" id="KW-0812">Transmembrane</keyword>
<name>A0A8D0GC88_SPHPU</name>
<reference evidence="12" key="2">
    <citation type="submission" date="2025-09" db="UniProtKB">
        <authorList>
            <consortium name="Ensembl"/>
        </authorList>
    </citation>
    <scope>IDENTIFICATION</scope>
</reference>
<evidence type="ECO:0000256" key="2">
    <source>
        <dbReference type="ARBA" id="ARBA00008215"/>
    </source>
</evidence>
<feature type="transmembrane region" description="Helical" evidence="9">
    <location>
        <begin position="222"/>
        <end position="245"/>
    </location>
</feature>
<evidence type="ECO:0000256" key="4">
    <source>
        <dbReference type="ARBA" id="ARBA00022989"/>
    </source>
</evidence>
<keyword evidence="4 9" id="KW-1133">Transmembrane helix</keyword>
<dbReference type="InterPro" id="IPR036179">
    <property type="entry name" value="Ig-like_dom_sf"/>
</dbReference>
<evidence type="ECO:0000259" key="11">
    <source>
        <dbReference type="PROSITE" id="PS50835"/>
    </source>
</evidence>
<comment type="subcellular location">
    <subcellularLocation>
        <location evidence="1">Membrane</location>
        <topology evidence="1">Single-pass membrane protein</topology>
    </subcellularLocation>
</comment>
<proteinExistence type="inferred from homology"/>
<feature type="domain" description="Ig-like" evidence="11">
    <location>
        <begin position="39"/>
        <end position="132"/>
    </location>
</feature>
<dbReference type="Proteomes" id="UP000694392">
    <property type="component" value="Unplaced"/>
</dbReference>
<evidence type="ECO:0000256" key="9">
    <source>
        <dbReference type="SAM" id="Phobius"/>
    </source>
</evidence>
<dbReference type="InterPro" id="IPR007110">
    <property type="entry name" value="Ig-like_dom"/>
</dbReference>
<keyword evidence="10" id="KW-0732">Signal</keyword>
<evidence type="ECO:0000256" key="6">
    <source>
        <dbReference type="ARBA" id="ARBA00023157"/>
    </source>
</evidence>
<evidence type="ECO:0000256" key="3">
    <source>
        <dbReference type="ARBA" id="ARBA00022692"/>
    </source>
</evidence>
<feature type="signal peptide" evidence="10">
    <location>
        <begin position="1"/>
        <end position="27"/>
    </location>
</feature>
<feature type="chain" id="PRO_5034573804" description="Ig-like domain-containing protein" evidence="10">
    <location>
        <begin position="28"/>
        <end position="264"/>
    </location>
</feature>
<evidence type="ECO:0000256" key="7">
    <source>
        <dbReference type="ARBA" id="ARBA00023170"/>
    </source>
</evidence>
<sequence length="264" mass="29299">MKAKSEMTFVRMTWCALILFTVTVVMAITENVIVSILAGKETVLNCYNVSTVTLTSAIWKIKTKNGTYCLLAYTSDMSQINCSERIVWQNRPDEESDVPALKIREVKLTDEGTYTCEIANQNGNFHQNYTLTVLVPPEEVILTLESNGTAVCKAAAGKPAAQISWAPQGDHHTVNEDHPNGTVTVLSTYSIHGTKEDILTCLVSHPTWSKTRTIKISVGPMYYVRLVVLPIFLGILLLLSSIYLWKHCSSRSFYGSKIPESTST</sequence>
<dbReference type="GO" id="GO:0150077">
    <property type="term" value="P:regulation of neuroinflammatory response"/>
    <property type="evidence" value="ECO:0007669"/>
    <property type="project" value="InterPro"/>
</dbReference>
<dbReference type="Ensembl" id="ENSSPUT00000006934.1">
    <property type="protein sequence ID" value="ENSSPUP00000006517.1"/>
    <property type="gene ID" value="ENSSPUG00000005031.1"/>
</dbReference>
<keyword evidence="7" id="KW-0675">Receptor</keyword>
<keyword evidence="5 9" id="KW-0472">Membrane</keyword>
<dbReference type="AlphaFoldDB" id="A0A8D0GC88"/>
<dbReference type="PROSITE" id="PS50835">
    <property type="entry name" value="IG_LIKE"/>
    <property type="match status" value="2"/>
</dbReference>
<evidence type="ECO:0000313" key="12">
    <source>
        <dbReference type="Ensembl" id="ENSSPUP00000006517.1"/>
    </source>
</evidence>
<keyword evidence="13" id="KW-1185">Reference proteome</keyword>
<feature type="domain" description="Ig-like" evidence="11">
    <location>
        <begin position="137"/>
        <end position="217"/>
    </location>
</feature>
<keyword evidence="8" id="KW-0325">Glycoprotein</keyword>
<evidence type="ECO:0000256" key="8">
    <source>
        <dbReference type="ARBA" id="ARBA00023180"/>
    </source>
</evidence>
<dbReference type="InterPro" id="IPR013783">
    <property type="entry name" value="Ig-like_fold"/>
</dbReference>
<keyword evidence="6" id="KW-1015">Disulfide bond</keyword>
<dbReference type="InterPro" id="IPR013106">
    <property type="entry name" value="Ig_V-set"/>
</dbReference>
<dbReference type="Pfam" id="PF08205">
    <property type="entry name" value="C2-set_2"/>
    <property type="match status" value="1"/>
</dbReference>
<dbReference type="GeneTree" id="ENSGT00390000014496"/>
<protein>
    <recommendedName>
        <fullName evidence="11">Ig-like domain-containing protein</fullName>
    </recommendedName>
</protein>
<dbReference type="GO" id="GO:0009897">
    <property type="term" value="C:external side of plasma membrane"/>
    <property type="evidence" value="ECO:0007669"/>
    <property type="project" value="TreeGrafter"/>
</dbReference>
<dbReference type="Gene3D" id="2.60.40.10">
    <property type="entry name" value="Immunoglobulins"/>
    <property type="match status" value="2"/>
</dbReference>
<evidence type="ECO:0000256" key="10">
    <source>
        <dbReference type="SAM" id="SignalP"/>
    </source>
</evidence>
<reference evidence="12" key="1">
    <citation type="submission" date="2025-08" db="UniProtKB">
        <authorList>
            <consortium name="Ensembl"/>
        </authorList>
    </citation>
    <scope>IDENTIFICATION</scope>
</reference>
<dbReference type="SMART" id="SM00409">
    <property type="entry name" value="IG"/>
    <property type="match status" value="2"/>
</dbReference>